<feature type="region of interest" description="Disordered" evidence="1">
    <location>
        <begin position="136"/>
        <end position="165"/>
    </location>
</feature>
<feature type="compositionally biased region" description="Polar residues" evidence="1">
    <location>
        <begin position="146"/>
        <end position="156"/>
    </location>
</feature>
<evidence type="ECO:0000256" key="1">
    <source>
        <dbReference type="SAM" id="MobiDB-lite"/>
    </source>
</evidence>
<evidence type="ECO:0000313" key="3">
    <source>
        <dbReference type="Proteomes" id="UP000290540"/>
    </source>
</evidence>
<protein>
    <submittedName>
        <fullName evidence="2">Uncharacterized protein</fullName>
    </submittedName>
</protein>
<gene>
    <name evidence="2" type="ORF">BFJ63_vAg19496</name>
</gene>
<name>A0A4Q2UVP8_FUSOX</name>
<dbReference type="EMBL" id="MQTW01001997">
    <property type="protein sequence ID" value="RYC77630.1"/>
    <property type="molecule type" value="Genomic_DNA"/>
</dbReference>
<accession>A0A4Q2UVP8</accession>
<organism evidence="2 3">
    <name type="scientific">Fusarium oxysporum f. sp. narcissi</name>
    <dbReference type="NCBI Taxonomy" id="451672"/>
    <lineage>
        <taxon>Eukaryota</taxon>
        <taxon>Fungi</taxon>
        <taxon>Dikarya</taxon>
        <taxon>Ascomycota</taxon>
        <taxon>Pezizomycotina</taxon>
        <taxon>Sordariomycetes</taxon>
        <taxon>Hypocreomycetidae</taxon>
        <taxon>Hypocreales</taxon>
        <taxon>Nectriaceae</taxon>
        <taxon>Fusarium</taxon>
        <taxon>Fusarium oxysporum species complex</taxon>
    </lineage>
</organism>
<reference evidence="2 3" key="1">
    <citation type="submission" date="2016-12" db="EMBL/GenBank/DDBJ databases">
        <title>Draft genome sequence of Fusarium oxysporum causing rot on Narcissus.</title>
        <authorList>
            <person name="Armitage A.D."/>
            <person name="Taylor A."/>
            <person name="Clarkson J.P."/>
            <person name="Harrison R.J."/>
            <person name="Jackson A.C."/>
        </authorList>
    </citation>
    <scope>NUCLEOTIDE SEQUENCE [LARGE SCALE GENOMIC DNA]</scope>
    <source>
        <strain evidence="2 3">N139</strain>
    </source>
</reference>
<sequence>MYLFQHMRRAHKLPEASGRLSWQQSPDKLRDRELYGLVPDGTSAAKWGLFEMINSIRTGKPLKDQKLLVWDPDLFDDAHQELYRLQDNTGEFKWVRLEAEQGFMPLNDQHAPVPHFPSTMLIFAEFEGISTISERDSHTIHEPESEGSSDVSSIAGSDTEHPYGAGYAWRGARRAFKTKRGRYEVGP</sequence>
<comment type="caution">
    <text evidence="2">The sequence shown here is derived from an EMBL/GenBank/DDBJ whole genome shotgun (WGS) entry which is preliminary data.</text>
</comment>
<proteinExistence type="predicted"/>
<dbReference type="AlphaFoldDB" id="A0A4Q2UVP8"/>
<dbReference type="Proteomes" id="UP000290540">
    <property type="component" value="Unassembled WGS sequence"/>
</dbReference>
<evidence type="ECO:0000313" key="2">
    <source>
        <dbReference type="EMBL" id="RYC77630.1"/>
    </source>
</evidence>